<gene>
    <name evidence="1" type="ORF">GBAR_LOCUS29982</name>
</gene>
<proteinExistence type="predicted"/>
<evidence type="ECO:0000313" key="2">
    <source>
        <dbReference type="Proteomes" id="UP001174909"/>
    </source>
</evidence>
<reference evidence="1" key="1">
    <citation type="submission" date="2023-03" db="EMBL/GenBank/DDBJ databases">
        <authorList>
            <person name="Steffen K."/>
            <person name="Cardenas P."/>
        </authorList>
    </citation>
    <scope>NUCLEOTIDE SEQUENCE</scope>
</reference>
<accession>A0AA35TV18</accession>
<comment type="caution">
    <text evidence="1">The sequence shown here is derived from an EMBL/GenBank/DDBJ whole genome shotgun (WGS) entry which is preliminary data.</text>
</comment>
<dbReference type="EMBL" id="CASHTH010004228">
    <property type="protein sequence ID" value="CAI8054945.1"/>
    <property type="molecule type" value="Genomic_DNA"/>
</dbReference>
<evidence type="ECO:0000313" key="1">
    <source>
        <dbReference type="EMBL" id="CAI8054945.1"/>
    </source>
</evidence>
<dbReference type="AlphaFoldDB" id="A0AA35TV18"/>
<dbReference type="Proteomes" id="UP001174909">
    <property type="component" value="Unassembled WGS sequence"/>
</dbReference>
<protein>
    <submittedName>
        <fullName evidence="1">Uncharacterized protein</fullName>
    </submittedName>
</protein>
<keyword evidence="2" id="KW-1185">Reference proteome</keyword>
<organism evidence="1 2">
    <name type="scientific">Geodia barretti</name>
    <name type="common">Barrett's horny sponge</name>
    <dbReference type="NCBI Taxonomy" id="519541"/>
    <lineage>
        <taxon>Eukaryota</taxon>
        <taxon>Metazoa</taxon>
        <taxon>Porifera</taxon>
        <taxon>Demospongiae</taxon>
        <taxon>Heteroscleromorpha</taxon>
        <taxon>Tetractinellida</taxon>
        <taxon>Astrophorina</taxon>
        <taxon>Geodiidae</taxon>
        <taxon>Geodia</taxon>
    </lineage>
</organism>
<sequence>MATYLPYRRSVEKEIARDVTVPISCDGIIHIIGSKMFKTILHAVYSPLELPSKVITSSDKEMVGSMLASWTKRGQAVLSKLLNSEMQTASVSDTDMVYLTDTVNSILHGNGFQALAIGTAVGEAEDSLFSFPNERHCLNSGFTTQRRHLLQHRRRSTVRDAFSSFRESLHKISAHSKRIHTDDDDDVILNKDYTTIYSSFSEYPQQSKVPNLAKMTRPSLTVTANVEESKLEPDKNLNDEDELQTSAADLANTVNHAIMLFKKGSAVISAAATELDDEVFKFHGIEVPFQCQTSKNNGCRRLHH</sequence>
<name>A0AA35TV18_GEOBA</name>